<comment type="similarity">
    <text evidence="2 9">Belongs to the SLC41A transporter family.</text>
</comment>
<keyword evidence="9" id="KW-1003">Cell membrane</keyword>
<keyword evidence="5 9" id="KW-0460">Magnesium</keyword>
<dbReference type="InterPro" id="IPR046342">
    <property type="entry name" value="CBS_dom_sf"/>
</dbReference>
<dbReference type="EMBL" id="CP102290">
    <property type="protein sequence ID" value="UWP59812.1"/>
    <property type="molecule type" value="Genomic_DNA"/>
</dbReference>
<dbReference type="PANTHER" id="PTHR43773:SF1">
    <property type="entry name" value="MAGNESIUM TRANSPORTER MGTE"/>
    <property type="match status" value="1"/>
</dbReference>
<protein>
    <recommendedName>
        <fullName evidence="9">Magnesium transporter MgtE</fullName>
    </recommendedName>
</protein>
<sequence>MKERITQLLEDKKLAELREELQKINPADLAILLEDMDEKERLLVYRLLPKELAADTFAFMESDMQEGLINGFTDRELREVLEQTFVDDAVDMIEEMPANVINRILRSTDRETRDAINQILNYPKDSAGSIMTIEYVKLSRYLTVADAISRIRRVGTDKETIYTCYVTEYRKLIGMVTVKDLLLAEDDELVEDIMETNVITVNTHDDKEDVAKQMSKYDFMAMPVVDDEGRLVGIVTFDDAIDVLEEETTEDFSKLAAMSPNEDSYFKTSVPIHAKNRIGWLLVLMLSATLSGSVLRHYEAAFQAIPLLVSFIPMLMGIGGNCGSQTSTLVIRGLALDEIHIGDFFRIIWKELRIALIVSVVLAIVNGIRIQLTYHDMTISLIVALSMVGIVILGKLVGGMLPIVAKSLKLDPALMATPLITTILDTCSILIYFGIATHFLALT</sequence>
<keyword evidence="4 9" id="KW-0812">Transmembrane</keyword>
<dbReference type="CDD" id="cd04606">
    <property type="entry name" value="CBS_pair_Mg_transporter"/>
    <property type="match status" value="1"/>
</dbReference>
<evidence type="ECO:0000256" key="1">
    <source>
        <dbReference type="ARBA" id="ARBA00004141"/>
    </source>
</evidence>
<keyword evidence="6 9" id="KW-1133">Transmembrane helix</keyword>
<comment type="subcellular location">
    <subcellularLocation>
        <location evidence="9">Cell membrane</location>
        <topology evidence="9">Multi-pass membrane protein</topology>
    </subcellularLocation>
    <subcellularLocation>
        <location evidence="1">Membrane</location>
        <topology evidence="1">Multi-pass membrane protein</topology>
    </subcellularLocation>
</comment>
<evidence type="ECO:0000256" key="3">
    <source>
        <dbReference type="ARBA" id="ARBA00022448"/>
    </source>
</evidence>
<dbReference type="InterPro" id="IPR006669">
    <property type="entry name" value="MgtE_transporter"/>
</dbReference>
<comment type="function">
    <text evidence="9">Acts as a magnesium transporter.</text>
</comment>
<name>A0ABY5VHN0_9FIRM</name>
<dbReference type="Pfam" id="PF03448">
    <property type="entry name" value="MgtE_N"/>
    <property type="match status" value="1"/>
</dbReference>
<dbReference type="SUPFAM" id="SSF161093">
    <property type="entry name" value="MgtE membrane domain-like"/>
    <property type="match status" value="1"/>
</dbReference>
<keyword evidence="3 9" id="KW-0813">Transport</keyword>
<dbReference type="Gene3D" id="3.10.580.10">
    <property type="entry name" value="CBS-domain"/>
    <property type="match status" value="1"/>
</dbReference>
<evidence type="ECO:0000256" key="6">
    <source>
        <dbReference type="ARBA" id="ARBA00022989"/>
    </source>
</evidence>
<dbReference type="NCBIfam" id="TIGR00400">
    <property type="entry name" value="mgtE"/>
    <property type="match status" value="1"/>
</dbReference>
<dbReference type="RefSeq" id="WP_028528134.1">
    <property type="nucleotide sequence ID" value="NZ_CABLBR010000007.1"/>
</dbReference>
<dbReference type="Gene3D" id="1.10.357.20">
    <property type="entry name" value="SLC41 divalent cation transporters, integral membrane domain"/>
    <property type="match status" value="1"/>
</dbReference>
<gene>
    <name evidence="11" type="primary">mgtE</name>
    <name evidence="11" type="ORF">NQ502_01750</name>
</gene>
<proteinExistence type="inferred from homology"/>
<dbReference type="InterPro" id="IPR006667">
    <property type="entry name" value="SLC41_membr_dom"/>
</dbReference>
<dbReference type="Pfam" id="PF01769">
    <property type="entry name" value="MgtE"/>
    <property type="match status" value="1"/>
</dbReference>
<feature type="transmembrane region" description="Helical" evidence="9">
    <location>
        <begin position="413"/>
        <end position="435"/>
    </location>
</feature>
<dbReference type="PROSITE" id="PS51371">
    <property type="entry name" value="CBS"/>
    <property type="match status" value="1"/>
</dbReference>
<evidence type="ECO:0000313" key="12">
    <source>
        <dbReference type="Proteomes" id="UP001060164"/>
    </source>
</evidence>
<dbReference type="InterPro" id="IPR036739">
    <property type="entry name" value="SLC41_membr_dom_sf"/>
</dbReference>
<keyword evidence="7 9" id="KW-0472">Membrane</keyword>
<evidence type="ECO:0000256" key="8">
    <source>
        <dbReference type="PROSITE-ProRule" id="PRU00703"/>
    </source>
</evidence>
<dbReference type="Proteomes" id="UP001060164">
    <property type="component" value="Chromosome"/>
</dbReference>
<dbReference type="SUPFAM" id="SSF54631">
    <property type="entry name" value="CBS-domain pair"/>
    <property type="match status" value="1"/>
</dbReference>
<evidence type="ECO:0000256" key="2">
    <source>
        <dbReference type="ARBA" id="ARBA00009749"/>
    </source>
</evidence>
<dbReference type="InterPro" id="IPR000644">
    <property type="entry name" value="CBS_dom"/>
</dbReference>
<evidence type="ECO:0000313" key="11">
    <source>
        <dbReference type="EMBL" id="UWP59812.1"/>
    </source>
</evidence>
<comment type="subunit">
    <text evidence="9">Homodimer.</text>
</comment>
<dbReference type="SMART" id="SM00924">
    <property type="entry name" value="MgtE_N"/>
    <property type="match status" value="1"/>
</dbReference>
<dbReference type="SUPFAM" id="SSF158791">
    <property type="entry name" value="MgtE N-terminal domain-like"/>
    <property type="match status" value="1"/>
</dbReference>
<keyword evidence="8" id="KW-0129">CBS domain</keyword>
<evidence type="ECO:0000256" key="7">
    <source>
        <dbReference type="ARBA" id="ARBA00023136"/>
    </source>
</evidence>
<keyword evidence="9" id="KW-0479">Metal-binding</keyword>
<feature type="transmembrane region" description="Helical" evidence="9">
    <location>
        <begin position="354"/>
        <end position="372"/>
    </location>
</feature>
<organism evidence="11 12">
    <name type="scientific">Ruminococcus gauvreauii</name>
    <dbReference type="NCBI Taxonomy" id="438033"/>
    <lineage>
        <taxon>Bacteria</taxon>
        <taxon>Bacillati</taxon>
        <taxon>Bacillota</taxon>
        <taxon>Clostridia</taxon>
        <taxon>Eubacteriales</taxon>
        <taxon>Oscillospiraceae</taxon>
        <taxon>Ruminococcus</taxon>
    </lineage>
</organism>
<dbReference type="InterPro" id="IPR038076">
    <property type="entry name" value="MgtE_N_sf"/>
</dbReference>
<evidence type="ECO:0000256" key="4">
    <source>
        <dbReference type="ARBA" id="ARBA00022692"/>
    </source>
</evidence>
<accession>A0ABY5VHN0</accession>
<evidence type="ECO:0000256" key="5">
    <source>
        <dbReference type="ARBA" id="ARBA00022842"/>
    </source>
</evidence>
<feature type="transmembrane region" description="Helical" evidence="9">
    <location>
        <begin position="378"/>
        <end position="401"/>
    </location>
</feature>
<reference evidence="11" key="1">
    <citation type="journal article" date="2022" name="Cell">
        <title>Design, construction, and in vivo augmentation of a complex gut microbiome.</title>
        <authorList>
            <person name="Cheng A.G."/>
            <person name="Ho P.Y."/>
            <person name="Aranda-Diaz A."/>
            <person name="Jain S."/>
            <person name="Yu F.B."/>
            <person name="Meng X."/>
            <person name="Wang M."/>
            <person name="Iakiviak M."/>
            <person name="Nagashima K."/>
            <person name="Zhao A."/>
            <person name="Murugkar P."/>
            <person name="Patil A."/>
            <person name="Atabakhsh K."/>
            <person name="Weakley A."/>
            <person name="Yan J."/>
            <person name="Brumbaugh A.R."/>
            <person name="Higginbottom S."/>
            <person name="Dimas A."/>
            <person name="Shiver A.L."/>
            <person name="Deutschbauer A."/>
            <person name="Neff N."/>
            <person name="Sonnenburg J.L."/>
            <person name="Huang K.C."/>
            <person name="Fischbach M.A."/>
        </authorList>
    </citation>
    <scope>NUCLEOTIDE SEQUENCE</scope>
    <source>
        <strain evidence="11">DSM 19829</strain>
    </source>
</reference>
<dbReference type="SMART" id="SM00116">
    <property type="entry name" value="CBS"/>
    <property type="match status" value="2"/>
</dbReference>
<keyword evidence="12" id="KW-1185">Reference proteome</keyword>
<feature type="domain" description="CBS" evidence="10">
    <location>
        <begin position="194"/>
        <end position="250"/>
    </location>
</feature>
<dbReference type="InterPro" id="IPR006668">
    <property type="entry name" value="Mg_transptr_MgtE_intracell_dom"/>
</dbReference>
<evidence type="ECO:0000259" key="10">
    <source>
        <dbReference type="PROSITE" id="PS51371"/>
    </source>
</evidence>
<evidence type="ECO:0000256" key="9">
    <source>
        <dbReference type="RuleBase" id="RU362011"/>
    </source>
</evidence>
<comment type="caution">
    <text evidence="9">Lacks conserved residue(s) required for the propagation of feature annotation.</text>
</comment>
<dbReference type="Pfam" id="PF00571">
    <property type="entry name" value="CBS"/>
    <property type="match status" value="2"/>
</dbReference>
<dbReference type="Gene3D" id="1.25.60.10">
    <property type="entry name" value="MgtE N-terminal domain-like"/>
    <property type="match status" value="1"/>
</dbReference>
<dbReference type="PANTHER" id="PTHR43773">
    <property type="entry name" value="MAGNESIUM TRANSPORTER MGTE"/>
    <property type="match status" value="1"/>
</dbReference>